<evidence type="ECO:0000259" key="8">
    <source>
        <dbReference type="Pfam" id="PF09770"/>
    </source>
</evidence>
<feature type="compositionally biased region" description="Polar residues" evidence="7">
    <location>
        <begin position="350"/>
        <end position="366"/>
    </location>
</feature>
<dbReference type="Pfam" id="PF09770">
    <property type="entry name" value="PAT1"/>
    <property type="match status" value="1"/>
</dbReference>
<dbReference type="OrthoDB" id="74835at2759"/>
<dbReference type="PANTHER" id="PTHR21551">
    <property type="entry name" value="TOPOISOMERASE II-ASSOCIATED PROTEIN PAT1"/>
    <property type="match status" value="1"/>
</dbReference>
<feature type="region of interest" description="Disordered" evidence="7">
    <location>
        <begin position="1"/>
        <end position="32"/>
    </location>
</feature>
<dbReference type="GO" id="GO:0003723">
    <property type="term" value="F:RNA binding"/>
    <property type="evidence" value="ECO:0007669"/>
    <property type="project" value="UniProtKB-KW"/>
</dbReference>
<feature type="region of interest" description="Disordered" evidence="7">
    <location>
        <begin position="338"/>
        <end position="374"/>
    </location>
</feature>
<dbReference type="GO" id="GO:0005634">
    <property type="term" value="C:nucleus"/>
    <property type="evidence" value="ECO:0007669"/>
    <property type="project" value="UniProtKB-SubCell"/>
</dbReference>
<feature type="compositionally biased region" description="Low complexity" evidence="7">
    <location>
        <begin position="182"/>
        <end position="191"/>
    </location>
</feature>
<dbReference type="PANTHER" id="PTHR21551:SF0">
    <property type="entry name" value="PROTEIN ASSOCIATED WITH TOPO II RELATED-1, ISOFORM A"/>
    <property type="match status" value="1"/>
</dbReference>
<sequence length="986" mass="108409">MSRTPGSPGFFGFDPSQPPKPTSAEKGKARGGDVEVDFENFNSGLWNADEEDALYGELGGDLEEDLTALQDEIELLDADAAVFEGNERLRGNQQGIDEHWTSVPHLPQSRRQPRLGNLIDPDNQGLNQETFDVGKEQIGKDFDFTAANAHFSRRMDEEQRTTCSPFPSNPRGNELRPDRQNVSPYSVPVPSRSQPMSAAEVEAQLLANSAIQPSLMPQGLPLQNTPQSVPLPPLPPPHLLPPIVREHLATVARQVTGMPPHVQHQIFSIELQRAMAAYTATAGSHVTEGIAPIREPGWPASPPNQPRKMLSVEEVEAQMRAQHMREAAMNVLPQAEPSVLPHPEYRDSRQTQTVSESHSTPHTQRSSGRDLSPQQLTVDRNDQSFPSLASATAVQPREKVSSHAPPSHGGRHVGANNNNDAGPPQKFIFGFGGGGRGGRFEGNQGHPREQSARGSHGNAGPSYGRGGPGRGSYGGYARDFHQNEHSFGRPAPPREPKFANAAERDAYFRNARREAYNGLMTNHEKAHLARVQVSQLMTDRPYDDDFYYAMFGGPSSQVTQTETSSETTKGTEMTWQQAMLVARSGGRGKGRTEKPKFHLDLSKMQEQASRWLAERKRKEKEGLRKEKGTDFSMEGALGKISSSTFKNPRHLLTVDGKIRQGDLRATTPEPHYGIQKPLRAAVLRYIEDAYDLLIELDVRKRQVGTEEDPADEAEWSIQTDRLADQLWERLRIQDEIAGAHGNGNVTFLDALGLDKGKRLLPRLFRHLNVDFALFLVAYIMSKLSQLDVVRPPAGGSASESHARTVDLFLASFVPGFVTFVSDLPFHLVIALMRILLEKGGGDEGLSAIAKSKVGLAVLTVLLSRAEVVKAVGDIQESELQLWSELYNALFMSIHNDLSVLFPDSSVAGVASEDSYVWQFLAALAVSASSVDYQRVLVMEVRERVLEAIRKADIESGGDAAIRERMLSDVNLFLRALGLDAGMVAGV</sequence>
<dbReference type="InterPro" id="IPR019167">
    <property type="entry name" value="PAT1_dom"/>
</dbReference>
<comment type="similarity">
    <text evidence="3">Belongs to the PAT1 family.</text>
</comment>
<evidence type="ECO:0000256" key="7">
    <source>
        <dbReference type="SAM" id="MobiDB-lite"/>
    </source>
</evidence>
<feature type="compositionally biased region" description="Basic and acidic residues" evidence="7">
    <location>
        <begin position="478"/>
        <end position="499"/>
    </location>
</feature>
<dbReference type="GO" id="GO:0000290">
    <property type="term" value="P:deadenylation-dependent decapping of nuclear-transcribed mRNA"/>
    <property type="evidence" value="ECO:0007669"/>
    <property type="project" value="InterPro"/>
</dbReference>
<comment type="subcellular location">
    <subcellularLocation>
        <location evidence="2">Cytoplasm</location>
        <location evidence="2">P-body</location>
    </subcellularLocation>
    <subcellularLocation>
        <location evidence="1">Nucleus</location>
    </subcellularLocation>
</comment>
<proteinExistence type="inferred from homology"/>
<organism evidence="9 10">
    <name type="scientific">Gonapodya prolifera (strain JEL478)</name>
    <name type="common">Monoblepharis prolifera</name>
    <dbReference type="NCBI Taxonomy" id="1344416"/>
    <lineage>
        <taxon>Eukaryota</taxon>
        <taxon>Fungi</taxon>
        <taxon>Fungi incertae sedis</taxon>
        <taxon>Chytridiomycota</taxon>
        <taxon>Chytridiomycota incertae sedis</taxon>
        <taxon>Monoblepharidomycetes</taxon>
        <taxon>Monoblepharidales</taxon>
        <taxon>Gonapodyaceae</taxon>
        <taxon>Gonapodya</taxon>
    </lineage>
</organism>
<dbReference type="GO" id="GO:0000932">
    <property type="term" value="C:P-body"/>
    <property type="evidence" value="ECO:0007669"/>
    <property type="project" value="UniProtKB-SubCell"/>
</dbReference>
<dbReference type="STRING" id="1344416.A0A139ADK4"/>
<evidence type="ECO:0000256" key="1">
    <source>
        <dbReference type="ARBA" id="ARBA00004123"/>
    </source>
</evidence>
<evidence type="ECO:0000313" key="9">
    <source>
        <dbReference type="EMBL" id="KXS14850.1"/>
    </source>
</evidence>
<feature type="compositionally biased region" description="Gly residues" evidence="7">
    <location>
        <begin position="463"/>
        <end position="474"/>
    </location>
</feature>
<feature type="region of interest" description="Disordered" evidence="7">
    <location>
        <begin position="152"/>
        <end position="192"/>
    </location>
</feature>
<gene>
    <name evidence="9" type="ORF">M427DRAFT_57252</name>
</gene>
<feature type="region of interest" description="Disordered" evidence="7">
    <location>
        <begin position="389"/>
        <end position="499"/>
    </location>
</feature>
<evidence type="ECO:0000256" key="5">
    <source>
        <dbReference type="ARBA" id="ARBA00022884"/>
    </source>
</evidence>
<keyword evidence="5" id="KW-0694">RNA-binding</keyword>
<dbReference type="AlphaFoldDB" id="A0A139ADK4"/>
<evidence type="ECO:0000256" key="4">
    <source>
        <dbReference type="ARBA" id="ARBA00022490"/>
    </source>
</evidence>
<name>A0A139ADK4_GONPJ</name>
<dbReference type="Proteomes" id="UP000070544">
    <property type="component" value="Unassembled WGS sequence"/>
</dbReference>
<keyword evidence="10" id="KW-1185">Reference proteome</keyword>
<dbReference type="GO" id="GO:0033962">
    <property type="term" value="P:P-body assembly"/>
    <property type="evidence" value="ECO:0007669"/>
    <property type="project" value="TreeGrafter"/>
</dbReference>
<evidence type="ECO:0000256" key="3">
    <source>
        <dbReference type="ARBA" id="ARBA00009138"/>
    </source>
</evidence>
<dbReference type="EMBL" id="KQ965766">
    <property type="protein sequence ID" value="KXS14850.1"/>
    <property type="molecule type" value="Genomic_DNA"/>
</dbReference>
<keyword evidence="6" id="KW-0539">Nucleus</keyword>
<feature type="domain" description="mRNA decay factor PAT1" evidence="8">
    <location>
        <begin position="517"/>
        <end position="980"/>
    </location>
</feature>
<keyword evidence="4" id="KW-0963">Cytoplasm</keyword>
<evidence type="ECO:0000256" key="6">
    <source>
        <dbReference type="ARBA" id="ARBA00023242"/>
    </source>
</evidence>
<accession>A0A139ADK4</accession>
<protein>
    <recommendedName>
        <fullName evidence="8">mRNA decay factor PAT1 domain-containing protein</fullName>
    </recommendedName>
</protein>
<feature type="compositionally biased region" description="Basic and acidic residues" evidence="7">
    <location>
        <begin position="23"/>
        <end position="32"/>
    </location>
</feature>
<evidence type="ECO:0000256" key="2">
    <source>
        <dbReference type="ARBA" id="ARBA00004201"/>
    </source>
</evidence>
<evidence type="ECO:0000313" key="10">
    <source>
        <dbReference type="Proteomes" id="UP000070544"/>
    </source>
</evidence>
<reference evidence="9 10" key="1">
    <citation type="journal article" date="2015" name="Genome Biol. Evol.">
        <title>Phylogenomic analyses indicate that early fungi evolved digesting cell walls of algal ancestors of land plants.</title>
        <authorList>
            <person name="Chang Y."/>
            <person name="Wang S."/>
            <person name="Sekimoto S."/>
            <person name="Aerts A.L."/>
            <person name="Choi C."/>
            <person name="Clum A."/>
            <person name="LaButti K.M."/>
            <person name="Lindquist E.A."/>
            <person name="Yee Ngan C."/>
            <person name="Ohm R.A."/>
            <person name="Salamov A.A."/>
            <person name="Grigoriev I.V."/>
            <person name="Spatafora J.W."/>
            <person name="Berbee M.L."/>
        </authorList>
    </citation>
    <scope>NUCLEOTIDE SEQUENCE [LARGE SCALE GENOMIC DNA]</scope>
    <source>
        <strain evidence="9 10">JEL478</strain>
    </source>
</reference>
<dbReference type="InterPro" id="IPR039900">
    <property type="entry name" value="Pat1-like"/>
</dbReference>